<protein>
    <recommendedName>
        <fullName evidence="2">diguanylate cyclase</fullName>
        <ecNumber evidence="2">2.7.7.65</ecNumber>
    </recommendedName>
</protein>
<dbReference type="Pfam" id="PF01590">
    <property type="entry name" value="GAF"/>
    <property type="match status" value="1"/>
</dbReference>
<organism evidence="5 6">
    <name type="scientific">Alteromonas genovensis</name>
    <dbReference type="NCBI Taxonomy" id="471225"/>
    <lineage>
        <taxon>Bacteria</taxon>
        <taxon>Pseudomonadati</taxon>
        <taxon>Pseudomonadota</taxon>
        <taxon>Gammaproteobacteria</taxon>
        <taxon>Alteromonadales</taxon>
        <taxon>Alteromonadaceae</taxon>
        <taxon>Alteromonas/Salinimonas group</taxon>
        <taxon>Alteromonas</taxon>
    </lineage>
</organism>
<comment type="catalytic activity">
    <reaction evidence="3">
        <text>2 GTP = 3',3'-c-di-GMP + 2 diphosphate</text>
        <dbReference type="Rhea" id="RHEA:24898"/>
        <dbReference type="ChEBI" id="CHEBI:33019"/>
        <dbReference type="ChEBI" id="CHEBI:37565"/>
        <dbReference type="ChEBI" id="CHEBI:58805"/>
        <dbReference type="EC" id="2.7.7.65"/>
    </reaction>
</comment>
<comment type="cofactor">
    <cofactor evidence="1">
        <name>Mg(2+)</name>
        <dbReference type="ChEBI" id="CHEBI:18420"/>
    </cofactor>
</comment>
<dbReference type="GO" id="GO:0052621">
    <property type="term" value="F:diguanylate cyclase activity"/>
    <property type="evidence" value="ECO:0007669"/>
    <property type="project" value="UniProtKB-EC"/>
</dbReference>
<dbReference type="PROSITE" id="PS50887">
    <property type="entry name" value="GGDEF"/>
    <property type="match status" value="1"/>
</dbReference>
<dbReference type="FunFam" id="3.30.70.270:FF:000001">
    <property type="entry name" value="Diguanylate cyclase domain protein"/>
    <property type="match status" value="1"/>
</dbReference>
<evidence type="ECO:0000259" key="4">
    <source>
        <dbReference type="PROSITE" id="PS50887"/>
    </source>
</evidence>
<dbReference type="PANTHER" id="PTHR45138:SF9">
    <property type="entry name" value="DIGUANYLATE CYCLASE DGCM-RELATED"/>
    <property type="match status" value="1"/>
</dbReference>
<dbReference type="NCBIfam" id="TIGR00254">
    <property type="entry name" value="GGDEF"/>
    <property type="match status" value="1"/>
</dbReference>
<dbReference type="InterPro" id="IPR029016">
    <property type="entry name" value="GAF-like_dom_sf"/>
</dbReference>
<proteinExistence type="predicted"/>
<dbReference type="Proteomes" id="UP000471381">
    <property type="component" value="Unassembled WGS sequence"/>
</dbReference>
<dbReference type="Pfam" id="PF00990">
    <property type="entry name" value="GGDEF"/>
    <property type="match status" value="1"/>
</dbReference>
<dbReference type="GO" id="GO:1902201">
    <property type="term" value="P:negative regulation of bacterial-type flagellum-dependent cell motility"/>
    <property type="evidence" value="ECO:0007669"/>
    <property type="project" value="TreeGrafter"/>
</dbReference>
<dbReference type="SMART" id="SM00065">
    <property type="entry name" value="GAF"/>
    <property type="match status" value="1"/>
</dbReference>
<dbReference type="Gene3D" id="3.30.70.270">
    <property type="match status" value="1"/>
</dbReference>
<keyword evidence="6" id="KW-1185">Reference proteome</keyword>
<dbReference type="GO" id="GO:0043709">
    <property type="term" value="P:cell adhesion involved in single-species biofilm formation"/>
    <property type="evidence" value="ECO:0007669"/>
    <property type="project" value="TreeGrafter"/>
</dbReference>
<evidence type="ECO:0000256" key="2">
    <source>
        <dbReference type="ARBA" id="ARBA00012528"/>
    </source>
</evidence>
<gene>
    <name evidence="5" type="ORF">GTQ48_13215</name>
</gene>
<dbReference type="GO" id="GO:0005886">
    <property type="term" value="C:plasma membrane"/>
    <property type="evidence" value="ECO:0007669"/>
    <property type="project" value="TreeGrafter"/>
</dbReference>
<dbReference type="InterPro" id="IPR003018">
    <property type="entry name" value="GAF"/>
</dbReference>
<reference evidence="5 6" key="1">
    <citation type="submission" date="2020-01" db="EMBL/GenBank/DDBJ databases">
        <title>Genomes of bacteria type strains.</title>
        <authorList>
            <person name="Chen J."/>
            <person name="Zhu S."/>
            <person name="Yang J."/>
        </authorList>
    </citation>
    <scope>NUCLEOTIDE SEQUENCE [LARGE SCALE GENOMIC DNA]</scope>
    <source>
        <strain evidence="5 6">LMG 24078</strain>
    </source>
</reference>
<name>A0A6N9TK39_9ALTE</name>
<dbReference type="RefSeq" id="WP_163107097.1">
    <property type="nucleotide sequence ID" value="NZ_JAAAWO010000010.1"/>
</dbReference>
<dbReference type="CDD" id="cd01949">
    <property type="entry name" value="GGDEF"/>
    <property type="match status" value="1"/>
</dbReference>
<dbReference type="AlphaFoldDB" id="A0A6N9TK39"/>
<dbReference type="EMBL" id="JAAAWO010000010">
    <property type="protein sequence ID" value="NDW16475.1"/>
    <property type="molecule type" value="Genomic_DNA"/>
</dbReference>
<dbReference type="InterPro" id="IPR043128">
    <property type="entry name" value="Rev_trsase/Diguanyl_cyclase"/>
</dbReference>
<dbReference type="InterPro" id="IPR029787">
    <property type="entry name" value="Nucleotide_cyclase"/>
</dbReference>
<dbReference type="InterPro" id="IPR000160">
    <property type="entry name" value="GGDEF_dom"/>
</dbReference>
<dbReference type="EC" id="2.7.7.65" evidence="2"/>
<evidence type="ECO:0000313" key="5">
    <source>
        <dbReference type="EMBL" id="NDW16475.1"/>
    </source>
</evidence>
<evidence type="ECO:0000256" key="3">
    <source>
        <dbReference type="ARBA" id="ARBA00034247"/>
    </source>
</evidence>
<evidence type="ECO:0000313" key="6">
    <source>
        <dbReference type="Proteomes" id="UP000471381"/>
    </source>
</evidence>
<dbReference type="InterPro" id="IPR050469">
    <property type="entry name" value="Diguanylate_Cyclase"/>
</dbReference>
<dbReference type="PANTHER" id="PTHR45138">
    <property type="entry name" value="REGULATORY COMPONENTS OF SENSORY TRANSDUCTION SYSTEM"/>
    <property type="match status" value="1"/>
</dbReference>
<dbReference type="SMART" id="SM00267">
    <property type="entry name" value="GGDEF"/>
    <property type="match status" value="1"/>
</dbReference>
<feature type="domain" description="GGDEF" evidence="4">
    <location>
        <begin position="354"/>
        <end position="488"/>
    </location>
</feature>
<sequence>MHSNKRNELLQQLPTPLMFKQRGDSSYCLNTAFLSLFGISPDSKKGSEPTDFRFYDPLTKNELTGEKCPYQALEKGDVASTWVRLQTPERSLHCFINGSTITDNGTQWLVFHIDANNRVTANNGNDSAGAQRHIEFNQLLTKFSSKLINASAQDLDVIIAQSLAAFGEFCDVDRCYLFEFSDDFALMSNTHEWVAAGVNPYIDELQNMPTKEMPYLIGHIEHGLFKVDDVSNIPDSAIAEREEFQKENICSILCSRIMADGKTHGFIGCDITGSPYTWSASDIEYLKRIGDMLGNTLQNIYNRKAIHTMQQELIEANRQLQKLANIDGLTGIANRRLFNSTLDKDLAQSCRKQDALSLLLIDVDFFKLYNDQYGHVAGDSVLQKVAQTLADSCVGTDDLVARYGGEEFAVILPSTTTDRAKDIANRIVENVKGLGIEHEASPHDGLLTVSIGIATQEDNCDENCVELIDKADKALYRAKSTGRGRVCA</sequence>
<comment type="caution">
    <text evidence="5">The sequence shown here is derived from an EMBL/GenBank/DDBJ whole genome shotgun (WGS) entry which is preliminary data.</text>
</comment>
<dbReference type="SUPFAM" id="SSF55073">
    <property type="entry name" value="Nucleotide cyclase"/>
    <property type="match status" value="1"/>
</dbReference>
<accession>A0A6N9TK39</accession>
<evidence type="ECO:0000256" key="1">
    <source>
        <dbReference type="ARBA" id="ARBA00001946"/>
    </source>
</evidence>
<dbReference type="Gene3D" id="3.30.450.40">
    <property type="match status" value="1"/>
</dbReference>
<dbReference type="SUPFAM" id="SSF55781">
    <property type="entry name" value="GAF domain-like"/>
    <property type="match status" value="1"/>
</dbReference>